<dbReference type="PATRIC" id="fig|178306.9.peg.365"/>
<name>Q8ZZ11_PYRAE</name>
<dbReference type="HOGENOM" id="CLU_2629866_0_0_2"/>
<dbReference type="InterPro" id="IPR029060">
    <property type="entry name" value="PIN-like_dom_sf"/>
</dbReference>
<dbReference type="InParanoid" id="Q8ZZ11"/>
<dbReference type="EnsemblBacteria" id="AAL62830">
    <property type="protein sequence ID" value="AAL62830"/>
    <property type="gene ID" value="PAE0498"/>
</dbReference>
<organism evidence="1 2">
    <name type="scientific">Pyrobaculum aerophilum (strain ATCC 51768 / DSM 7523 / JCM 9630 / CIP 104966 / NBRC 100827 / IM2)</name>
    <dbReference type="NCBI Taxonomy" id="178306"/>
    <lineage>
        <taxon>Archaea</taxon>
        <taxon>Thermoproteota</taxon>
        <taxon>Thermoprotei</taxon>
        <taxon>Thermoproteales</taxon>
        <taxon>Thermoproteaceae</taxon>
        <taxon>Pyrobaculum</taxon>
    </lineage>
</organism>
<dbReference type="RefSeq" id="WP_011007302.1">
    <property type="nucleotide sequence ID" value="NC_003364.1"/>
</dbReference>
<proteinExistence type="predicted"/>
<accession>Q8ZZ11</accession>
<dbReference type="STRING" id="178306.PAE0498"/>
<dbReference type="GeneID" id="1465051"/>
<evidence type="ECO:0000313" key="2">
    <source>
        <dbReference type="Proteomes" id="UP000002439"/>
    </source>
</evidence>
<protein>
    <recommendedName>
        <fullName evidence="3">PIN domain-containing protein</fullName>
    </recommendedName>
</protein>
<reference evidence="1 2" key="1">
    <citation type="journal article" date="2002" name="Proc. Natl. Acad. Sci. U.S.A.">
        <title>Genome sequence of the hyperthermophilic crenarchaeon Pyrobaculum aerophilum.</title>
        <authorList>
            <person name="Fitz-Gibbon S.T."/>
            <person name="Ladner H."/>
            <person name="Kim U.J."/>
            <person name="Stetter K.O."/>
            <person name="Simon M.I."/>
            <person name="Miller J.H."/>
        </authorList>
    </citation>
    <scope>NUCLEOTIDE SEQUENCE [LARGE SCALE GENOMIC DNA]</scope>
    <source>
        <strain evidence="2">ATCC 51768 / DSM 7523 / JCM 9630 / CIP 104966 / NBRC 100827 / IM2</strain>
    </source>
</reference>
<dbReference type="EMBL" id="AE009441">
    <property type="protein sequence ID" value="AAL62830.1"/>
    <property type="molecule type" value="Genomic_DNA"/>
</dbReference>
<dbReference type="SUPFAM" id="SSF88723">
    <property type="entry name" value="PIN domain-like"/>
    <property type="match status" value="1"/>
</dbReference>
<keyword evidence="2" id="KW-1185">Reference proteome</keyword>
<dbReference type="AlphaFoldDB" id="Q8ZZ11"/>
<dbReference type="KEGG" id="pai:PAE0498"/>
<evidence type="ECO:0008006" key="3">
    <source>
        <dbReference type="Google" id="ProtNLM"/>
    </source>
</evidence>
<sequence length="77" mass="9224">MSVIEEGLIRRYYELLKPSGKAVIEAVKIYRLGHRDYIDSLHCTTALYHGVKWLTLDRKLMEFLKKHNCQRRNYNAR</sequence>
<dbReference type="Proteomes" id="UP000002439">
    <property type="component" value="Chromosome"/>
</dbReference>
<dbReference type="eggNOG" id="arCOG06028">
    <property type="taxonomic scope" value="Archaea"/>
</dbReference>
<gene>
    <name evidence="1" type="ordered locus">PAE0498</name>
</gene>
<evidence type="ECO:0000313" key="1">
    <source>
        <dbReference type="EMBL" id="AAL62830.1"/>
    </source>
</evidence>